<comment type="similarity">
    <text evidence="2 6">Belongs to the dTDP-4-dehydrorhamnose reductase family.</text>
</comment>
<comment type="pathway">
    <text evidence="1 6">Carbohydrate biosynthesis; dTDP-L-rhamnose biosynthesis.</text>
</comment>
<reference evidence="8 9" key="1">
    <citation type="submission" date="2023-03" db="EMBL/GenBank/DDBJ databases">
        <title>Draft genome sequence of Thalassotalea insulae KCTC 62186T.</title>
        <authorList>
            <person name="Sawabe T."/>
        </authorList>
    </citation>
    <scope>NUCLEOTIDE SEQUENCE [LARGE SCALE GENOMIC DNA]</scope>
    <source>
        <strain evidence="8 9">KCTC 62186</strain>
    </source>
</reference>
<protein>
    <recommendedName>
        <fullName evidence="4 6">dTDP-4-dehydrorhamnose reductase</fullName>
        <ecNumber evidence="3 6">1.1.1.133</ecNumber>
    </recommendedName>
</protein>
<evidence type="ECO:0000256" key="3">
    <source>
        <dbReference type="ARBA" id="ARBA00012929"/>
    </source>
</evidence>
<name>A0ABQ6GNK5_9GAMM</name>
<dbReference type="Gene3D" id="3.40.50.720">
    <property type="entry name" value="NAD(P)-binding Rossmann-like Domain"/>
    <property type="match status" value="1"/>
</dbReference>
<comment type="cofactor">
    <cofactor evidence="6">
        <name>Mg(2+)</name>
        <dbReference type="ChEBI" id="CHEBI:18420"/>
    </cofactor>
    <text evidence="6">Binds 1 Mg(2+) ion per monomer.</text>
</comment>
<dbReference type="PANTHER" id="PTHR10491:SF4">
    <property type="entry name" value="METHIONINE ADENOSYLTRANSFERASE 2 SUBUNIT BETA"/>
    <property type="match status" value="1"/>
</dbReference>
<dbReference type="Gene3D" id="3.90.25.10">
    <property type="entry name" value="UDP-galactose 4-epimerase, domain 1"/>
    <property type="match status" value="1"/>
</dbReference>
<sequence>MNIVVFGKNGQLAKELVFEAPSNVNLLFLGREETNILSLDAIEKSLANFPVDVIINASAYTAVDKAESEHQQAYAVNQLAVENMSIYSEKVNARFLHVSTDFVFDGSNNIAYTPEDKANPKSIYGKSKFAGELSVKKCHPTNSSVIRTSWLYSVSGNNFLKTMLRLMQEKESLSVVSDQIGCPTNANGLARFIWKLTQVKQLKSIYHWSDKGVASWYDFAVAIQNIAYQYGVLETKIPIQPIPTKDYPTPAPRPHFSLLNANTSYDILNSNHWTIELNKCIKRLASTKEADS</sequence>
<keyword evidence="6" id="KW-0560">Oxidoreductase</keyword>
<keyword evidence="9" id="KW-1185">Reference proteome</keyword>
<comment type="catalytic activity">
    <reaction evidence="5 6">
        <text>dTDP-beta-L-rhamnose + NADP(+) = dTDP-4-dehydro-beta-L-rhamnose + NADPH + H(+)</text>
        <dbReference type="Rhea" id="RHEA:21796"/>
        <dbReference type="ChEBI" id="CHEBI:15378"/>
        <dbReference type="ChEBI" id="CHEBI:57510"/>
        <dbReference type="ChEBI" id="CHEBI:57783"/>
        <dbReference type="ChEBI" id="CHEBI:58349"/>
        <dbReference type="ChEBI" id="CHEBI:62830"/>
        <dbReference type="EC" id="1.1.1.133"/>
    </reaction>
</comment>
<gene>
    <name evidence="8" type="ORF">tinsulaeT_09180</name>
</gene>
<keyword evidence="6" id="KW-0521">NADP</keyword>
<dbReference type="RefSeq" id="WP_284243448.1">
    <property type="nucleotide sequence ID" value="NZ_BSST01000001.1"/>
</dbReference>
<dbReference type="InterPro" id="IPR005913">
    <property type="entry name" value="dTDP_dehydrorham_reduct"/>
</dbReference>
<dbReference type="EC" id="1.1.1.133" evidence="3 6"/>
<evidence type="ECO:0000256" key="4">
    <source>
        <dbReference type="ARBA" id="ARBA00017099"/>
    </source>
</evidence>
<evidence type="ECO:0000256" key="5">
    <source>
        <dbReference type="ARBA" id="ARBA00048200"/>
    </source>
</evidence>
<dbReference type="Proteomes" id="UP001157186">
    <property type="component" value="Unassembled WGS sequence"/>
</dbReference>
<evidence type="ECO:0000313" key="8">
    <source>
        <dbReference type="EMBL" id="GLX77578.1"/>
    </source>
</evidence>
<comment type="function">
    <text evidence="6">Catalyzes the reduction of dTDP-6-deoxy-L-lyxo-4-hexulose to yield dTDP-L-rhamnose.</text>
</comment>
<feature type="domain" description="RmlD-like substrate binding" evidence="7">
    <location>
        <begin position="1"/>
        <end position="284"/>
    </location>
</feature>
<evidence type="ECO:0000256" key="2">
    <source>
        <dbReference type="ARBA" id="ARBA00010944"/>
    </source>
</evidence>
<dbReference type="NCBIfam" id="TIGR01214">
    <property type="entry name" value="rmlD"/>
    <property type="match status" value="1"/>
</dbReference>
<organism evidence="8 9">
    <name type="scientific">Thalassotalea insulae</name>
    <dbReference type="NCBI Taxonomy" id="2056778"/>
    <lineage>
        <taxon>Bacteria</taxon>
        <taxon>Pseudomonadati</taxon>
        <taxon>Pseudomonadota</taxon>
        <taxon>Gammaproteobacteria</taxon>
        <taxon>Alteromonadales</taxon>
        <taxon>Colwelliaceae</taxon>
        <taxon>Thalassotalea</taxon>
    </lineage>
</organism>
<dbReference type="EMBL" id="BSST01000001">
    <property type="protein sequence ID" value="GLX77578.1"/>
    <property type="molecule type" value="Genomic_DNA"/>
</dbReference>
<dbReference type="InterPro" id="IPR036291">
    <property type="entry name" value="NAD(P)-bd_dom_sf"/>
</dbReference>
<dbReference type="SUPFAM" id="SSF51735">
    <property type="entry name" value="NAD(P)-binding Rossmann-fold domains"/>
    <property type="match status" value="1"/>
</dbReference>
<dbReference type="CDD" id="cd05254">
    <property type="entry name" value="dTDP_HR_like_SDR_e"/>
    <property type="match status" value="1"/>
</dbReference>
<accession>A0ABQ6GNK5</accession>
<dbReference type="PANTHER" id="PTHR10491">
    <property type="entry name" value="DTDP-4-DEHYDRORHAMNOSE REDUCTASE"/>
    <property type="match status" value="1"/>
</dbReference>
<evidence type="ECO:0000256" key="1">
    <source>
        <dbReference type="ARBA" id="ARBA00004781"/>
    </source>
</evidence>
<evidence type="ECO:0000256" key="6">
    <source>
        <dbReference type="RuleBase" id="RU364082"/>
    </source>
</evidence>
<dbReference type="Pfam" id="PF04321">
    <property type="entry name" value="RmlD_sub_bind"/>
    <property type="match status" value="1"/>
</dbReference>
<evidence type="ECO:0000313" key="9">
    <source>
        <dbReference type="Proteomes" id="UP001157186"/>
    </source>
</evidence>
<evidence type="ECO:0000259" key="7">
    <source>
        <dbReference type="Pfam" id="PF04321"/>
    </source>
</evidence>
<proteinExistence type="inferred from homology"/>
<dbReference type="InterPro" id="IPR029903">
    <property type="entry name" value="RmlD-like-bd"/>
</dbReference>
<comment type="caution">
    <text evidence="8">The sequence shown here is derived from an EMBL/GenBank/DDBJ whole genome shotgun (WGS) entry which is preliminary data.</text>
</comment>